<dbReference type="GO" id="GO:0005783">
    <property type="term" value="C:endoplasmic reticulum"/>
    <property type="evidence" value="ECO:0007669"/>
    <property type="project" value="UniProtKB-SubCell"/>
</dbReference>
<dbReference type="EMBL" id="CAJVPY010047313">
    <property type="protein sequence ID" value="CAG8811228.1"/>
    <property type="molecule type" value="Genomic_DNA"/>
</dbReference>
<gene>
    <name evidence="7" type="ORF">DERYTH_LOCUS25427</name>
</gene>
<comment type="caution">
    <text evidence="7">The sequence shown here is derived from an EMBL/GenBank/DDBJ whole genome shotgun (WGS) entry which is preliminary data.</text>
</comment>
<evidence type="ECO:0000313" key="8">
    <source>
        <dbReference type="Proteomes" id="UP000789405"/>
    </source>
</evidence>
<comment type="pathway">
    <text evidence="2">Lipid metabolism.</text>
</comment>
<dbReference type="GO" id="GO:0006656">
    <property type="term" value="P:phosphatidylcholine biosynthetic process"/>
    <property type="evidence" value="ECO:0007669"/>
    <property type="project" value="TreeGrafter"/>
</dbReference>
<dbReference type="GO" id="GO:0071617">
    <property type="term" value="F:lysophospholipid acyltransferase activity"/>
    <property type="evidence" value="ECO:0007669"/>
    <property type="project" value="TreeGrafter"/>
</dbReference>
<keyword evidence="3" id="KW-0256">Endoplasmic reticulum</keyword>
<protein>
    <submittedName>
        <fullName evidence="7">5293_t:CDS:1</fullName>
    </submittedName>
</protein>
<reference evidence="7" key="1">
    <citation type="submission" date="2021-06" db="EMBL/GenBank/DDBJ databases">
        <authorList>
            <person name="Kallberg Y."/>
            <person name="Tangrot J."/>
            <person name="Rosling A."/>
        </authorList>
    </citation>
    <scope>NUCLEOTIDE SEQUENCE</scope>
    <source>
        <strain evidence="7">MA453B</strain>
    </source>
</reference>
<feature type="transmembrane region" description="Helical" evidence="6">
    <location>
        <begin position="95"/>
        <end position="115"/>
    </location>
</feature>
<dbReference type="GO" id="GO:0047184">
    <property type="term" value="F:1-acylglycerophosphocholine O-acyltransferase activity"/>
    <property type="evidence" value="ECO:0007669"/>
    <property type="project" value="TreeGrafter"/>
</dbReference>
<feature type="non-terminal residue" evidence="7">
    <location>
        <position position="178"/>
    </location>
</feature>
<keyword evidence="8" id="KW-1185">Reference proteome</keyword>
<feature type="transmembrane region" description="Helical" evidence="6">
    <location>
        <begin position="70"/>
        <end position="88"/>
    </location>
</feature>
<evidence type="ECO:0000256" key="1">
    <source>
        <dbReference type="ARBA" id="ARBA00004240"/>
    </source>
</evidence>
<accession>A0A9N9K7P6</accession>
<dbReference type="InterPro" id="IPR049941">
    <property type="entry name" value="LPLAT_7/PORCN-like"/>
</dbReference>
<keyword evidence="6" id="KW-0472">Membrane</keyword>
<dbReference type="OrthoDB" id="286734at2759"/>
<evidence type="ECO:0000313" key="7">
    <source>
        <dbReference type="EMBL" id="CAG8811228.1"/>
    </source>
</evidence>
<feature type="transmembrane region" description="Helical" evidence="6">
    <location>
        <begin position="15"/>
        <end position="33"/>
    </location>
</feature>
<evidence type="ECO:0000256" key="3">
    <source>
        <dbReference type="ARBA" id="ARBA00022824"/>
    </source>
</evidence>
<name>A0A9N9K7P6_9GLOM</name>
<evidence type="ECO:0000256" key="6">
    <source>
        <dbReference type="SAM" id="Phobius"/>
    </source>
</evidence>
<keyword evidence="6" id="KW-0812">Transmembrane</keyword>
<feature type="transmembrane region" description="Helical" evidence="6">
    <location>
        <begin position="45"/>
        <end position="64"/>
    </location>
</feature>
<comment type="subcellular location">
    <subcellularLocation>
        <location evidence="1">Endoplasmic reticulum</location>
    </subcellularLocation>
</comment>
<dbReference type="PANTHER" id="PTHR13906:SF14">
    <property type="entry name" value="LYSOPHOSPHOLIPID ACYLTRANSFERASE 5"/>
    <property type="match status" value="1"/>
</dbReference>
<proteinExistence type="predicted"/>
<sequence length="178" mass="19954">MVVKSLSTTTGVPESVLRLLFTIILSYPVSLLYRFTLLRPLKTKWAPFIRNLYVVVTGLALSYFHNGSGIKHTLIATIVTWLFCWIGNIVGNRSLFAIAAFLFNITYLTVGYYVVQTGDYGIDWTMTQCVLCLRMIGFSMDFMDGEKLLKSKSKSSVANIHSKNFISSGPQKVEISTT</sequence>
<keyword evidence="4" id="KW-0443">Lipid metabolism</keyword>
<dbReference type="GO" id="GO:0016020">
    <property type="term" value="C:membrane"/>
    <property type="evidence" value="ECO:0007669"/>
    <property type="project" value="TreeGrafter"/>
</dbReference>
<dbReference type="PANTHER" id="PTHR13906">
    <property type="entry name" value="PORCUPINE"/>
    <property type="match status" value="1"/>
</dbReference>
<dbReference type="Proteomes" id="UP000789405">
    <property type="component" value="Unassembled WGS sequence"/>
</dbReference>
<keyword evidence="6" id="KW-1133">Transmembrane helix</keyword>
<organism evidence="7 8">
    <name type="scientific">Dentiscutata erythropus</name>
    <dbReference type="NCBI Taxonomy" id="1348616"/>
    <lineage>
        <taxon>Eukaryota</taxon>
        <taxon>Fungi</taxon>
        <taxon>Fungi incertae sedis</taxon>
        <taxon>Mucoromycota</taxon>
        <taxon>Glomeromycotina</taxon>
        <taxon>Glomeromycetes</taxon>
        <taxon>Diversisporales</taxon>
        <taxon>Gigasporaceae</taxon>
        <taxon>Dentiscutata</taxon>
    </lineage>
</organism>
<evidence type="ECO:0000256" key="5">
    <source>
        <dbReference type="ARBA" id="ARBA00025707"/>
    </source>
</evidence>
<evidence type="ECO:0000256" key="2">
    <source>
        <dbReference type="ARBA" id="ARBA00005189"/>
    </source>
</evidence>
<dbReference type="AlphaFoldDB" id="A0A9N9K7P6"/>
<evidence type="ECO:0000256" key="4">
    <source>
        <dbReference type="ARBA" id="ARBA00023098"/>
    </source>
</evidence>
<dbReference type="GO" id="GO:0030258">
    <property type="term" value="P:lipid modification"/>
    <property type="evidence" value="ECO:0007669"/>
    <property type="project" value="TreeGrafter"/>
</dbReference>
<comment type="pathway">
    <text evidence="5">Phospholipid metabolism.</text>
</comment>